<keyword evidence="1" id="KW-0812">Transmembrane</keyword>
<dbReference type="Proteomes" id="UP001595773">
    <property type="component" value="Unassembled WGS sequence"/>
</dbReference>
<reference evidence="3" key="1">
    <citation type="journal article" date="2019" name="Int. J. Syst. Evol. Microbiol.">
        <title>The Global Catalogue of Microorganisms (GCM) 10K type strain sequencing project: providing services to taxonomists for standard genome sequencing and annotation.</title>
        <authorList>
            <consortium name="The Broad Institute Genomics Platform"/>
            <consortium name="The Broad Institute Genome Sequencing Center for Infectious Disease"/>
            <person name="Wu L."/>
            <person name="Ma J."/>
        </authorList>
    </citation>
    <scope>NUCLEOTIDE SEQUENCE [LARGE SCALE GENOMIC DNA]</scope>
    <source>
        <strain evidence="3">CGMCC 1.10698</strain>
    </source>
</reference>
<protein>
    <recommendedName>
        <fullName evidence="4">Integral membrane protein</fullName>
    </recommendedName>
</protein>
<dbReference type="RefSeq" id="WP_230068834.1">
    <property type="nucleotide sequence ID" value="NZ_BAABLL010000007.1"/>
</dbReference>
<keyword evidence="3" id="KW-1185">Reference proteome</keyword>
<evidence type="ECO:0000313" key="2">
    <source>
        <dbReference type="EMBL" id="MFC4265466.1"/>
    </source>
</evidence>
<gene>
    <name evidence="2" type="ORF">ACFOW9_07620</name>
</gene>
<feature type="transmembrane region" description="Helical" evidence="1">
    <location>
        <begin position="94"/>
        <end position="115"/>
    </location>
</feature>
<organism evidence="2 3">
    <name type="scientific">Arthrobacter cryoconiti</name>
    <dbReference type="NCBI Taxonomy" id="748907"/>
    <lineage>
        <taxon>Bacteria</taxon>
        <taxon>Bacillati</taxon>
        <taxon>Actinomycetota</taxon>
        <taxon>Actinomycetes</taxon>
        <taxon>Micrococcales</taxon>
        <taxon>Micrococcaceae</taxon>
        <taxon>Arthrobacter</taxon>
    </lineage>
</organism>
<feature type="transmembrane region" description="Helical" evidence="1">
    <location>
        <begin position="60"/>
        <end position="82"/>
    </location>
</feature>
<comment type="caution">
    <text evidence="2">The sequence shown here is derived from an EMBL/GenBank/DDBJ whole genome shotgun (WGS) entry which is preliminary data.</text>
</comment>
<dbReference type="EMBL" id="JBHSCQ010000009">
    <property type="protein sequence ID" value="MFC4265466.1"/>
    <property type="molecule type" value="Genomic_DNA"/>
</dbReference>
<keyword evidence="1" id="KW-1133">Transmembrane helix</keyword>
<sequence length="134" mass="14621">MSTGPQRDVRDQQAKAWHDQAVAGGQKRLLRRASTGELVSYLPEEYGVGRTGIGPKITTVWGHAVLVASQVLILVLFFYGLSIGVQAGHTNVPVGLWIVVAFMLLILAYTTWNLVKEAKATALRRQRGLPTPAE</sequence>
<evidence type="ECO:0008006" key="4">
    <source>
        <dbReference type="Google" id="ProtNLM"/>
    </source>
</evidence>
<proteinExistence type="predicted"/>
<keyword evidence="1" id="KW-0472">Membrane</keyword>
<evidence type="ECO:0000256" key="1">
    <source>
        <dbReference type="SAM" id="Phobius"/>
    </source>
</evidence>
<evidence type="ECO:0000313" key="3">
    <source>
        <dbReference type="Proteomes" id="UP001595773"/>
    </source>
</evidence>
<accession>A0ABV8R035</accession>
<name>A0ABV8R035_9MICC</name>